<dbReference type="PANTHER" id="PTHR37816:SF2">
    <property type="entry name" value="DNA TOPOLOGY MODULATION PROTEIN FLAR-RELATED PROTEIN"/>
    <property type="match status" value="1"/>
</dbReference>
<reference evidence="1 2" key="1">
    <citation type="journal article" date="2019" name="Nat. Ecol. Evol.">
        <title>Megaphylogeny resolves global patterns of mushroom evolution.</title>
        <authorList>
            <person name="Varga T."/>
            <person name="Krizsan K."/>
            <person name="Foldi C."/>
            <person name="Dima B."/>
            <person name="Sanchez-Garcia M."/>
            <person name="Sanchez-Ramirez S."/>
            <person name="Szollosi G.J."/>
            <person name="Szarkandi J.G."/>
            <person name="Papp V."/>
            <person name="Albert L."/>
            <person name="Andreopoulos W."/>
            <person name="Angelini C."/>
            <person name="Antonin V."/>
            <person name="Barry K.W."/>
            <person name="Bougher N.L."/>
            <person name="Buchanan P."/>
            <person name="Buyck B."/>
            <person name="Bense V."/>
            <person name="Catcheside P."/>
            <person name="Chovatia M."/>
            <person name="Cooper J."/>
            <person name="Damon W."/>
            <person name="Desjardin D."/>
            <person name="Finy P."/>
            <person name="Geml J."/>
            <person name="Haridas S."/>
            <person name="Hughes K."/>
            <person name="Justo A."/>
            <person name="Karasinski D."/>
            <person name="Kautmanova I."/>
            <person name="Kiss B."/>
            <person name="Kocsube S."/>
            <person name="Kotiranta H."/>
            <person name="LaButti K.M."/>
            <person name="Lechner B.E."/>
            <person name="Liimatainen K."/>
            <person name="Lipzen A."/>
            <person name="Lukacs Z."/>
            <person name="Mihaltcheva S."/>
            <person name="Morgado L.N."/>
            <person name="Niskanen T."/>
            <person name="Noordeloos M.E."/>
            <person name="Ohm R.A."/>
            <person name="Ortiz-Santana B."/>
            <person name="Ovrebo C."/>
            <person name="Racz N."/>
            <person name="Riley R."/>
            <person name="Savchenko A."/>
            <person name="Shiryaev A."/>
            <person name="Soop K."/>
            <person name="Spirin V."/>
            <person name="Szebenyi C."/>
            <person name="Tomsovsky M."/>
            <person name="Tulloss R.E."/>
            <person name="Uehling J."/>
            <person name="Grigoriev I.V."/>
            <person name="Vagvolgyi C."/>
            <person name="Papp T."/>
            <person name="Martin F.M."/>
            <person name="Miettinen O."/>
            <person name="Hibbett D.S."/>
            <person name="Nagy L.G."/>
        </authorList>
    </citation>
    <scope>NUCLEOTIDE SEQUENCE [LARGE SCALE GENOMIC DNA]</scope>
    <source>
        <strain evidence="1 2">CBS 962.96</strain>
    </source>
</reference>
<dbReference type="InterPro" id="IPR052922">
    <property type="entry name" value="Cytidylate_Kinase-2"/>
</dbReference>
<dbReference type="AlphaFoldDB" id="A0A4S8LKG8"/>
<dbReference type="EMBL" id="ML179361">
    <property type="protein sequence ID" value="THU89644.1"/>
    <property type="molecule type" value="Genomic_DNA"/>
</dbReference>
<dbReference type="OrthoDB" id="65590at2759"/>
<accession>A0A4S8LKG8</accession>
<organism evidence="1 2">
    <name type="scientific">Dendrothele bispora (strain CBS 962.96)</name>
    <dbReference type="NCBI Taxonomy" id="1314807"/>
    <lineage>
        <taxon>Eukaryota</taxon>
        <taxon>Fungi</taxon>
        <taxon>Dikarya</taxon>
        <taxon>Basidiomycota</taxon>
        <taxon>Agaricomycotina</taxon>
        <taxon>Agaricomycetes</taxon>
        <taxon>Agaricomycetidae</taxon>
        <taxon>Agaricales</taxon>
        <taxon>Agaricales incertae sedis</taxon>
        <taxon>Dendrothele</taxon>
    </lineage>
</organism>
<dbReference type="InterPro" id="IPR027417">
    <property type="entry name" value="P-loop_NTPase"/>
</dbReference>
<proteinExistence type="predicted"/>
<evidence type="ECO:0008006" key="3">
    <source>
        <dbReference type="Google" id="ProtNLM"/>
    </source>
</evidence>
<evidence type="ECO:0000313" key="2">
    <source>
        <dbReference type="Proteomes" id="UP000297245"/>
    </source>
</evidence>
<protein>
    <recommendedName>
        <fullName evidence="3">Adenylate kinase</fullName>
    </recommendedName>
</protein>
<sequence length="202" mass="22810">MAYPPLIGNSQGVYKIHIVGNSGAGKTTLAAELSSILRVPYYPLDTLFWNPGWKTTPTDEFLSKIEAILQDNEAKGWIIDGNYDAKGASIVDEYATDIIWLNPPLVLYFPRLIWRTFLRLIGLHPPCSPGCQESIRECLFSSDSIIWFCLSSHWKNIKRNEERMGNYGLGVGVKEHKMRRIGGWGAELKAWLIAVRDTVKGR</sequence>
<dbReference type="Gene3D" id="3.40.50.300">
    <property type="entry name" value="P-loop containing nucleotide triphosphate hydrolases"/>
    <property type="match status" value="1"/>
</dbReference>
<dbReference type="SUPFAM" id="SSF52540">
    <property type="entry name" value="P-loop containing nucleoside triphosphate hydrolases"/>
    <property type="match status" value="1"/>
</dbReference>
<name>A0A4S8LKG8_DENBC</name>
<dbReference type="Proteomes" id="UP000297245">
    <property type="component" value="Unassembled WGS sequence"/>
</dbReference>
<keyword evidence="2" id="KW-1185">Reference proteome</keyword>
<dbReference type="PANTHER" id="PTHR37816">
    <property type="entry name" value="YALI0E33011P"/>
    <property type="match status" value="1"/>
</dbReference>
<evidence type="ECO:0000313" key="1">
    <source>
        <dbReference type="EMBL" id="THU89644.1"/>
    </source>
</evidence>
<gene>
    <name evidence="1" type="ORF">K435DRAFT_781528</name>
</gene>